<dbReference type="Proteomes" id="UP001497383">
    <property type="component" value="Chromosome 5"/>
</dbReference>
<evidence type="ECO:0000313" key="10">
    <source>
        <dbReference type="Proteomes" id="UP001497383"/>
    </source>
</evidence>
<gene>
    <name evidence="9" type="ORF">LODBEIA_P39690</name>
</gene>
<dbReference type="InterPro" id="IPR001128">
    <property type="entry name" value="Cyt_P450"/>
</dbReference>
<organism evidence="9 10">
    <name type="scientific">Lodderomyces beijingensis</name>
    <dbReference type="NCBI Taxonomy" id="1775926"/>
    <lineage>
        <taxon>Eukaryota</taxon>
        <taxon>Fungi</taxon>
        <taxon>Dikarya</taxon>
        <taxon>Ascomycota</taxon>
        <taxon>Saccharomycotina</taxon>
        <taxon>Pichiomycetes</taxon>
        <taxon>Debaryomycetaceae</taxon>
        <taxon>Candida/Lodderomyces clade</taxon>
        <taxon>Lodderomyces</taxon>
    </lineage>
</organism>
<dbReference type="InterPro" id="IPR047146">
    <property type="entry name" value="Cyt_P450_E_CYP52_fungi"/>
</dbReference>
<dbReference type="InterPro" id="IPR002974">
    <property type="entry name" value="Cyt_P450_E_CYP52_ascomycetes"/>
</dbReference>
<dbReference type="PRINTS" id="PR00385">
    <property type="entry name" value="P450"/>
</dbReference>
<evidence type="ECO:0000256" key="8">
    <source>
        <dbReference type="RuleBase" id="RU000461"/>
    </source>
</evidence>
<evidence type="ECO:0000256" key="7">
    <source>
        <dbReference type="ARBA" id="ARBA00023033"/>
    </source>
</evidence>
<protein>
    <recommendedName>
        <fullName evidence="11">Cytochrome P450</fullName>
    </recommendedName>
</protein>
<evidence type="ECO:0000256" key="4">
    <source>
        <dbReference type="ARBA" id="ARBA00022723"/>
    </source>
</evidence>
<proteinExistence type="inferred from homology"/>
<comment type="similarity">
    <text evidence="2 8">Belongs to the cytochrome P450 family.</text>
</comment>
<keyword evidence="10" id="KW-1185">Reference proteome</keyword>
<evidence type="ECO:0000256" key="5">
    <source>
        <dbReference type="ARBA" id="ARBA00023002"/>
    </source>
</evidence>
<comment type="cofactor">
    <cofactor evidence="1">
        <name>heme</name>
        <dbReference type="ChEBI" id="CHEBI:30413"/>
    </cofactor>
</comment>
<sequence length="518" mass="59248">MVQSLVVLLAATFFVYTVVRFAQRRQLVQKYNCEPISVWKTSDWVSYFGLDVVLHRQQLQKEGRMNYQLWERFQKVKSSTFKQSTVFRYDIMTTEPENLRHMQSSAAFSSWSNGSRPKALYPLLGDGIFSSEGATWKHSRNMLRPFFNKEHIKHITLMEPFAQDVIKLCEQHGTNGLDLQEVFQSFTMDFSTMFLLGESCDSLKDALGEGTSNPINKELKRKFPAAFDAASSVLMVRLIVGELFLWMINPKPFQDAIKVQHDFVRYYIDKAIAMDHEELEKKSDDGSCFLYEIVKHTKNPKILQDEIMSIILAGRNTTSSLLSFLFLELAREENQHIWNKLKSVVGRCFPSIESITYESMSECTYLRWCLFETLRFNPSVPLLSRSATRDTVLPRGGGKDNKSPVLVHKGQRVIYSLFAANRNPDYFGADPHLFNPERFATLPRNGGQAFMPFGVGLRSCLGQSLALAEASYLTIRLVNHFDSLEKVGDAQYPPRCTSSGTQRLMDGCHVRISKLVHD</sequence>
<dbReference type="PROSITE" id="PS00086">
    <property type="entry name" value="CYTOCHROME_P450"/>
    <property type="match status" value="1"/>
</dbReference>
<dbReference type="InterPro" id="IPR036396">
    <property type="entry name" value="Cyt_P450_sf"/>
</dbReference>
<reference evidence="9 10" key="1">
    <citation type="submission" date="2024-03" db="EMBL/GenBank/DDBJ databases">
        <authorList>
            <person name="Brejova B."/>
        </authorList>
    </citation>
    <scope>NUCLEOTIDE SEQUENCE [LARGE SCALE GENOMIC DNA]</scope>
    <source>
        <strain evidence="9 10">CBS 14171</strain>
    </source>
</reference>
<dbReference type="GeneID" id="92209165"/>
<keyword evidence="7 8" id="KW-0503">Monooxygenase</keyword>
<dbReference type="InterPro" id="IPR002402">
    <property type="entry name" value="Cyt_P450_E_grp-II"/>
</dbReference>
<dbReference type="Pfam" id="PF00067">
    <property type="entry name" value="p450"/>
    <property type="match status" value="1"/>
</dbReference>
<evidence type="ECO:0000256" key="3">
    <source>
        <dbReference type="ARBA" id="ARBA00022617"/>
    </source>
</evidence>
<accession>A0ABP0ZNL8</accession>
<evidence type="ECO:0000256" key="1">
    <source>
        <dbReference type="ARBA" id="ARBA00001971"/>
    </source>
</evidence>
<evidence type="ECO:0000313" key="9">
    <source>
        <dbReference type="EMBL" id="CAK9439869.1"/>
    </source>
</evidence>
<keyword evidence="5 8" id="KW-0560">Oxidoreductase</keyword>
<dbReference type="PANTHER" id="PTHR24287">
    <property type="entry name" value="P450, PUTATIVE (EUROFUNG)-RELATED"/>
    <property type="match status" value="1"/>
</dbReference>
<keyword evidence="4 8" id="KW-0479">Metal-binding</keyword>
<name>A0ABP0ZNL8_9ASCO</name>
<keyword evidence="3 8" id="KW-0349">Heme</keyword>
<dbReference type="RefSeq" id="XP_066830907.1">
    <property type="nucleotide sequence ID" value="XM_066974137.1"/>
</dbReference>
<keyword evidence="6 8" id="KW-0408">Iron</keyword>
<dbReference type="Gene3D" id="1.10.630.10">
    <property type="entry name" value="Cytochrome P450"/>
    <property type="match status" value="1"/>
</dbReference>
<dbReference type="PRINTS" id="PR01239">
    <property type="entry name" value="EP450IICYP52"/>
</dbReference>
<dbReference type="PRINTS" id="PR00464">
    <property type="entry name" value="EP450II"/>
</dbReference>
<dbReference type="CDD" id="cd11063">
    <property type="entry name" value="CYP52"/>
    <property type="match status" value="1"/>
</dbReference>
<evidence type="ECO:0008006" key="11">
    <source>
        <dbReference type="Google" id="ProtNLM"/>
    </source>
</evidence>
<dbReference type="InterPro" id="IPR017972">
    <property type="entry name" value="Cyt_P450_CS"/>
</dbReference>
<dbReference type="PANTHER" id="PTHR24287:SF1">
    <property type="entry name" value="P450, PUTATIVE (EUROFUNG)-RELATED"/>
    <property type="match status" value="1"/>
</dbReference>
<dbReference type="SUPFAM" id="SSF48264">
    <property type="entry name" value="Cytochrome P450"/>
    <property type="match status" value="1"/>
</dbReference>
<dbReference type="EMBL" id="OZ022409">
    <property type="protein sequence ID" value="CAK9439869.1"/>
    <property type="molecule type" value="Genomic_DNA"/>
</dbReference>
<evidence type="ECO:0000256" key="6">
    <source>
        <dbReference type="ARBA" id="ARBA00023004"/>
    </source>
</evidence>
<evidence type="ECO:0000256" key="2">
    <source>
        <dbReference type="ARBA" id="ARBA00010617"/>
    </source>
</evidence>